<feature type="binding site" evidence="15">
    <location>
        <position position="116"/>
    </location>
    <ligand>
        <name>Zn(2+)</name>
        <dbReference type="ChEBI" id="CHEBI:29105"/>
        <note>catalytic</note>
    </ligand>
</feature>
<dbReference type="AlphaFoldDB" id="A0A3B4BS87"/>
<sequence>MNISLFWLTGAKTPLIEGDIVLPPGRNALINTAYRWTFPIPYILSDSLDLNAKGAIFQGFEVYRLKSCVDFKPYEGEKAYIKFEKRDGCFSSVGMQPSGQVLSLGPGCDHKAIVEHELLHALGFYHMQSRQDRDDYVKIWLDQVTDGLQHNFNKYDDSFVTDMNTAYDYESVMHYRPFAFNKDPNIPTITTNIPEFFNIIGQYLDFSEQDIVRLNKMYNCSSTLTLLDQCTFEYINICGMIQSSGDDGDWVHTKSTPGSEDHTVIGRCRDAGYTMHFDTAAGMAGESGMLESRLLYPKRKLQCLQFFYKMTGSSKDRLVIWVKMDDGTGTVRKPKKVHTIWADDDKTWKIVHVPMEVGVKFRYAFQAVKGDPDHSGGGIFIDDISLSETRCPSAVWRIQNFSQIMETANHDTFLDSPRFYSPEGYAFGIRVYPLSSHTDYTGNYTGLYFHLASGENDVVMQWPAVDRQATLVVMDQDPDIKLRMSSARSLTTDLATTTDGKLFWDNPTKVGTYDPTCQCYRSESRGWRNFIKHFDLRRRNYLKKDDLIIFADFEDLTPLKNSEVPVATEE</sequence>
<dbReference type="PANTHER" id="PTHR10127:SF828">
    <property type="entry name" value="METALLOENDOPEPTIDASE"/>
    <property type="match status" value="1"/>
</dbReference>
<dbReference type="PROSITE" id="PS51864">
    <property type="entry name" value="ASTACIN"/>
    <property type="match status" value="1"/>
</dbReference>
<evidence type="ECO:0000256" key="3">
    <source>
        <dbReference type="ARBA" id="ARBA00022670"/>
    </source>
</evidence>
<dbReference type="PROSITE" id="PS50144">
    <property type="entry name" value="MATH"/>
    <property type="match status" value="1"/>
</dbReference>
<evidence type="ECO:0000256" key="16">
    <source>
        <dbReference type="RuleBase" id="RU361183"/>
    </source>
</evidence>
<dbReference type="GO" id="GO:0008270">
    <property type="term" value="F:zinc ion binding"/>
    <property type="evidence" value="ECO:0007669"/>
    <property type="project" value="UniProtKB-UniRule"/>
</dbReference>
<dbReference type="Gene3D" id="3.40.390.10">
    <property type="entry name" value="Collagenase (Catalytic Domain)"/>
    <property type="match status" value="1"/>
</dbReference>
<organism evidence="20 21">
    <name type="scientific">Pygocentrus nattereri</name>
    <name type="common">Red-bellied piranha</name>
    <dbReference type="NCBI Taxonomy" id="42514"/>
    <lineage>
        <taxon>Eukaryota</taxon>
        <taxon>Metazoa</taxon>
        <taxon>Chordata</taxon>
        <taxon>Craniata</taxon>
        <taxon>Vertebrata</taxon>
        <taxon>Euteleostomi</taxon>
        <taxon>Actinopterygii</taxon>
        <taxon>Neopterygii</taxon>
        <taxon>Teleostei</taxon>
        <taxon>Ostariophysi</taxon>
        <taxon>Characiformes</taxon>
        <taxon>Characoidei</taxon>
        <taxon>Pygocentrus</taxon>
    </lineage>
</organism>
<dbReference type="InterPro" id="IPR024079">
    <property type="entry name" value="MetalloPept_cat_dom_sf"/>
</dbReference>
<reference evidence="20" key="3">
    <citation type="submission" date="2025-09" db="UniProtKB">
        <authorList>
            <consortium name="Ensembl"/>
        </authorList>
    </citation>
    <scope>IDENTIFICATION</scope>
</reference>
<dbReference type="FunFam" id="2.60.120.200:FF:000037">
    <property type="entry name" value="Meprin A subunit"/>
    <property type="match status" value="1"/>
</dbReference>
<keyword evidence="10 15" id="KW-0482">Metalloprotease</keyword>
<dbReference type="InterPro" id="IPR006026">
    <property type="entry name" value="Peptidase_Metallo"/>
</dbReference>
<dbReference type="SUPFAM" id="SSF49899">
    <property type="entry name" value="Concanavalin A-like lectins/glucanases"/>
    <property type="match status" value="1"/>
</dbReference>
<dbReference type="PRINTS" id="PR00020">
    <property type="entry name" value="MAMDOMAIN"/>
</dbReference>
<dbReference type="SMART" id="SM00137">
    <property type="entry name" value="MAM"/>
    <property type="match status" value="1"/>
</dbReference>
<keyword evidence="9" id="KW-1133">Transmembrane helix</keyword>
<dbReference type="SMART" id="SM00235">
    <property type="entry name" value="ZnMc"/>
    <property type="match status" value="1"/>
</dbReference>
<dbReference type="SMART" id="SM00061">
    <property type="entry name" value="MATH"/>
    <property type="match status" value="1"/>
</dbReference>
<evidence type="ECO:0000256" key="5">
    <source>
        <dbReference type="ARBA" id="ARBA00022723"/>
    </source>
</evidence>
<evidence type="ECO:0000256" key="1">
    <source>
        <dbReference type="ARBA" id="ARBA00004479"/>
    </source>
</evidence>
<evidence type="ECO:0000256" key="14">
    <source>
        <dbReference type="ARBA" id="ARBA00023180"/>
    </source>
</evidence>
<evidence type="ECO:0000259" key="19">
    <source>
        <dbReference type="PROSITE" id="PS51864"/>
    </source>
</evidence>
<dbReference type="PRINTS" id="PR00480">
    <property type="entry name" value="ASTACIN"/>
</dbReference>
<dbReference type="Gene3D" id="2.60.120.200">
    <property type="match status" value="1"/>
</dbReference>
<dbReference type="Pfam" id="PF22486">
    <property type="entry name" value="MATH_2"/>
    <property type="match status" value="1"/>
</dbReference>
<feature type="domain" description="Peptidase M12A" evidence="19">
    <location>
        <begin position="27"/>
        <end position="221"/>
    </location>
</feature>
<evidence type="ECO:0000313" key="21">
    <source>
        <dbReference type="Proteomes" id="UP001501920"/>
    </source>
</evidence>
<feature type="active site" evidence="15">
    <location>
        <position position="117"/>
    </location>
</feature>
<keyword evidence="5 15" id="KW-0479">Metal-binding</keyword>
<keyword evidence="21" id="KW-1185">Reference proteome</keyword>
<keyword evidence="7 15" id="KW-0378">Hydrolase</keyword>
<evidence type="ECO:0000256" key="13">
    <source>
        <dbReference type="ARBA" id="ARBA00023157"/>
    </source>
</evidence>
<dbReference type="STRING" id="42514.ENSPNAP00000002508"/>
<dbReference type="EC" id="3.4.24.-" evidence="16"/>
<proteinExistence type="predicted"/>
<dbReference type="GO" id="GO:0016020">
    <property type="term" value="C:membrane"/>
    <property type="evidence" value="ECO:0007669"/>
    <property type="project" value="UniProtKB-SubCell"/>
</dbReference>
<evidence type="ECO:0000256" key="11">
    <source>
        <dbReference type="ARBA" id="ARBA00023136"/>
    </source>
</evidence>
<keyword evidence="14" id="KW-0325">Glycoprotein</keyword>
<evidence type="ECO:0000256" key="8">
    <source>
        <dbReference type="ARBA" id="ARBA00022833"/>
    </source>
</evidence>
<dbReference type="Gene3D" id="2.60.210.10">
    <property type="entry name" value="Apoptosis, Tumor Necrosis Factor Receptor Associated Protein 2, Chain A"/>
    <property type="match status" value="1"/>
</dbReference>
<feature type="binding site" evidence="15">
    <location>
        <position position="126"/>
    </location>
    <ligand>
        <name>Zn(2+)</name>
        <dbReference type="ChEBI" id="CHEBI:29105"/>
        <note>catalytic</note>
    </ligand>
</feature>
<dbReference type="OMA" id="FEMFRLR"/>
<feature type="domain" description="MATH" evidence="18">
    <location>
        <begin position="391"/>
        <end position="553"/>
    </location>
</feature>
<dbReference type="PANTHER" id="PTHR10127">
    <property type="entry name" value="DISCOIDIN, CUB, EGF, LAMININ , AND ZINC METALLOPROTEASE DOMAIN CONTAINING"/>
    <property type="match status" value="1"/>
</dbReference>
<protein>
    <recommendedName>
        <fullName evidence="16">Metalloendopeptidase</fullName>
        <ecNumber evidence="16">3.4.24.-</ecNumber>
    </recommendedName>
</protein>
<evidence type="ECO:0000256" key="4">
    <source>
        <dbReference type="ARBA" id="ARBA00022692"/>
    </source>
</evidence>
<dbReference type="InterPro" id="IPR002083">
    <property type="entry name" value="MATH/TRAF_dom"/>
</dbReference>
<comment type="cofactor">
    <cofactor evidence="15 16">
        <name>Zn(2+)</name>
        <dbReference type="ChEBI" id="CHEBI:29105"/>
    </cofactor>
    <text evidence="15 16">Binds 1 zinc ion per subunit.</text>
</comment>
<dbReference type="InterPro" id="IPR008974">
    <property type="entry name" value="TRAF-like"/>
</dbReference>
<dbReference type="FunFam" id="3.40.390.10:FF:000015">
    <property type="entry name" value="Meprin A subunit"/>
    <property type="match status" value="1"/>
</dbReference>
<dbReference type="SUPFAM" id="SSF55486">
    <property type="entry name" value="Metalloproteases ('zincins'), catalytic domain"/>
    <property type="match status" value="1"/>
</dbReference>
<feature type="domain" description="MAM" evidence="17">
    <location>
        <begin position="228"/>
        <end position="393"/>
    </location>
</feature>
<dbReference type="Pfam" id="PF00629">
    <property type="entry name" value="MAM"/>
    <property type="match status" value="1"/>
</dbReference>
<keyword evidence="6" id="KW-0732">Signal</keyword>
<evidence type="ECO:0000256" key="9">
    <source>
        <dbReference type="ARBA" id="ARBA00022989"/>
    </source>
</evidence>
<dbReference type="Ensembl" id="ENSPNAT00000010321.2">
    <property type="protein sequence ID" value="ENSPNAP00000002508.2"/>
    <property type="gene ID" value="ENSPNAG00000008891.2"/>
</dbReference>
<evidence type="ECO:0000259" key="17">
    <source>
        <dbReference type="PROSITE" id="PS50060"/>
    </source>
</evidence>
<evidence type="ECO:0000256" key="15">
    <source>
        <dbReference type="PROSITE-ProRule" id="PRU01211"/>
    </source>
</evidence>
<feature type="binding site" evidence="15">
    <location>
        <position position="120"/>
    </location>
    <ligand>
        <name>Zn(2+)</name>
        <dbReference type="ChEBI" id="CHEBI:29105"/>
        <note>catalytic</note>
    </ligand>
</feature>
<reference evidence="20" key="2">
    <citation type="submission" date="2025-08" db="UniProtKB">
        <authorList>
            <consortium name="Ensembl"/>
        </authorList>
    </citation>
    <scope>IDENTIFICATION</scope>
</reference>
<reference evidence="20 21" key="1">
    <citation type="submission" date="2020-10" db="EMBL/GenBank/DDBJ databases">
        <title>Pygocentrus nattereri (red-bellied piranha) genome, fPygNat1, primary haplotype.</title>
        <authorList>
            <person name="Myers G."/>
            <person name="Meyer A."/>
            <person name="Karagic N."/>
            <person name="Pippel M."/>
            <person name="Winkler S."/>
            <person name="Tracey A."/>
            <person name="Wood J."/>
            <person name="Formenti G."/>
            <person name="Howe K."/>
            <person name="Fedrigo O."/>
            <person name="Jarvis E.D."/>
        </authorList>
    </citation>
    <scope>NUCLEOTIDE SEQUENCE [LARGE SCALE GENOMIC DNA]</scope>
</reference>
<dbReference type="CDD" id="cd06263">
    <property type="entry name" value="MAM"/>
    <property type="match status" value="1"/>
</dbReference>
<keyword evidence="2" id="KW-0245">EGF-like domain</keyword>
<name>A0A3B4BS87_PYGNA</name>
<evidence type="ECO:0000256" key="10">
    <source>
        <dbReference type="ARBA" id="ARBA00023049"/>
    </source>
</evidence>
<dbReference type="Proteomes" id="UP001501920">
    <property type="component" value="Chromosome 4"/>
</dbReference>
<comment type="caution">
    <text evidence="15">Lacks conserved residue(s) required for the propagation of feature annotation.</text>
</comment>
<accession>A0A3B4BS87</accession>
<dbReference type="FunFam" id="2.60.210.10:FF:000009">
    <property type="entry name" value="Meprin A subunit"/>
    <property type="match status" value="1"/>
</dbReference>
<evidence type="ECO:0000313" key="20">
    <source>
        <dbReference type="Ensembl" id="ENSPNAP00000002508.2"/>
    </source>
</evidence>
<dbReference type="Pfam" id="PF01400">
    <property type="entry name" value="Astacin"/>
    <property type="match status" value="1"/>
</dbReference>
<dbReference type="GO" id="GO:0004222">
    <property type="term" value="F:metalloendopeptidase activity"/>
    <property type="evidence" value="ECO:0007669"/>
    <property type="project" value="UniProtKB-UniRule"/>
</dbReference>
<dbReference type="InterPro" id="IPR001506">
    <property type="entry name" value="Peptidase_M12A"/>
</dbReference>
<keyword evidence="11" id="KW-0472">Membrane</keyword>
<evidence type="ECO:0000256" key="7">
    <source>
        <dbReference type="ARBA" id="ARBA00022801"/>
    </source>
</evidence>
<keyword evidence="12" id="KW-0865">Zymogen</keyword>
<evidence type="ECO:0000256" key="6">
    <source>
        <dbReference type="ARBA" id="ARBA00022729"/>
    </source>
</evidence>
<evidence type="ECO:0000256" key="12">
    <source>
        <dbReference type="ARBA" id="ARBA00023145"/>
    </source>
</evidence>
<dbReference type="GO" id="GO:0006508">
    <property type="term" value="P:proteolysis"/>
    <property type="evidence" value="ECO:0007669"/>
    <property type="project" value="UniProtKB-KW"/>
</dbReference>
<evidence type="ECO:0000259" key="18">
    <source>
        <dbReference type="PROSITE" id="PS50144"/>
    </source>
</evidence>
<keyword evidence="3 15" id="KW-0645">Protease</keyword>
<dbReference type="InterPro" id="IPR013320">
    <property type="entry name" value="ConA-like_dom_sf"/>
</dbReference>
<comment type="subcellular location">
    <subcellularLocation>
        <location evidence="1">Membrane</location>
        <topology evidence="1">Single-pass type I membrane protein</topology>
    </subcellularLocation>
</comment>
<keyword evidence="13" id="KW-1015">Disulfide bond</keyword>
<dbReference type="SUPFAM" id="SSF49599">
    <property type="entry name" value="TRAF domain-like"/>
    <property type="match status" value="1"/>
</dbReference>
<dbReference type="InterPro" id="IPR000998">
    <property type="entry name" value="MAM_dom"/>
</dbReference>
<keyword evidence="8 15" id="KW-0862">Zinc</keyword>
<keyword evidence="4" id="KW-0812">Transmembrane</keyword>
<dbReference type="GeneTree" id="ENSGT00950000183111"/>
<dbReference type="PROSITE" id="PS50060">
    <property type="entry name" value="MAM_2"/>
    <property type="match status" value="1"/>
</dbReference>
<evidence type="ECO:0000256" key="2">
    <source>
        <dbReference type="ARBA" id="ARBA00022536"/>
    </source>
</evidence>